<organism evidence="1 2">
    <name type="scientific">Paractinoplanes ferrugineus</name>
    <dbReference type="NCBI Taxonomy" id="113564"/>
    <lineage>
        <taxon>Bacteria</taxon>
        <taxon>Bacillati</taxon>
        <taxon>Actinomycetota</taxon>
        <taxon>Actinomycetes</taxon>
        <taxon>Micromonosporales</taxon>
        <taxon>Micromonosporaceae</taxon>
        <taxon>Paractinoplanes</taxon>
    </lineage>
</organism>
<evidence type="ECO:0000313" key="1">
    <source>
        <dbReference type="EMBL" id="GIE13693.1"/>
    </source>
</evidence>
<evidence type="ECO:0000313" key="2">
    <source>
        <dbReference type="Proteomes" id="UP000598174"/>
    </source>
</evidence>
<dbReference type="Proteomes" id="UP000598174">
    <property type="component" value="Unassembled WGS sequence"/>
</dbReference>
<proteinExistence type="predicted"/>
<dbReference type="AlphaFoldDB" id="A0A919J638"/>
<keyword evidence="2" id="KW-1185">Reference proteome</keyword>
<comment type="caution">
    <text evidence="1">The sequence shown here is derived from an EMBL/GenBank/DDBJ whole genome shotgun (WGS) entry which is preliminary data.</text>
</comment>
<gene>
    <name evidence="1" type="ORF">Afe05nite_55330</name>
</gene>
<accession>A0A919J638</accession>
<protein>
    <submittedName>
        <fullName evidence="1">Uncharacterized protein</fullName>
    </submittedName>
</protein>
<name>A0A919J638_9ACTN</name>
<reference evidence="1" key="1">
    <citation type="submission" date="2021-01" db="EMBL/GenBank/DDBJ databases">
        <title>Whole genome shotgun sequence of Actinoplanes ferrugineus NBRC 15555.</title>
        <authorList>
            <person name="Komaki H."/>
            <person name="Tamura T."/>
        </authorList>
    </citation>
    <scope>NUCLEOTIDE SEQUENCE</scope>
    <source>
        <strain evidence="1">NBRC 15555</strain>
    </source>
</reference>
<sequence>MFYDLARWCGRYVFEGLLSYGMIVSGFPGYDIAEDHPEQPAADVPMSATERELWAQLTDLR</sequence>
<dbReference type="EMBL" id="BOMM01000050">
    <property type="protein sequence ID" value="GIE13693.1"/>
    <property type="molecule type" value="Genomic_DNA"/>
</dbReference>
<dbReference type="RefSeq" id="WP_203820136.1">
    <property type="nucleotide sequence ID" value="NZ_BAAABP010000002.1"/>
</dbReference>